<evidence type="ECO:0000256" key="1">
    <source>
        <dbReference type="SAM" id="MobiDB-lite"/>
    </source>
</evidence>
<feature type="compositionally biased region" description="Basic and acidic residues" evidence="1">
    <location>
        <begin position="419"/>
        <end position="429"/>
    </location>
</feature>
<keyword evidence="2" id="KW-0812">Transmembrane</keyword>
<evidence type="ECO:0000256" key="2">
    <source>
        <dbReference type="SAM" id="Phobius"/>
    </source>
</evidence>
<gene>
    <name evidence="3" type="ORF">FRACYDRAFT_237894</name>
</gene>
<keyword evidence="4" id="KW-1185">Reference proteome</keyword>
<dbReference type="OrthoDB" id="45999at2759"/>
<feature type="transmembrane region" description="Helical" evidence="2">
    <location>
        <begin position="46"/>
        <end position="68"/>
    </location>
</feature>
<reference evidence="3 4" key="1">
    <citation type="submission" date="2016-09" db="EMBL/GenBank/DDBJ databases">
        <title>Extensive genetic diversity and differential bi-allelic expression allows diatom success in the polar Southern Ocean.</title>
        <authorList>
            <consortium name="DOE Joint Genome Institute"/>
            <person name="Mock T."/>
            <person name="Otillar R.P."/>
            <person name="Strauss J."/>
            <person name="Dupont C."/>
            <person name="Frickenhaus S."/>
            <person name="Maumus F."/>
            <person name="Mcmullan M."/>
            <person name="Sanges R."/>
            <person name="Schmutz J."/>
            <person name="Toseland A."/>
            <person name="Valas R."/>
            <person name="Veluchamy A."/>
            <person name="Ward B.J."/>
            <person name="Allen A."/>
            <person name="Barry K."/>
            <person name="Falciatore A."/>
            <person name="Ferrante M."/>
            <person name="Fortunato A.E."/>
            <person name="Gloeckner G."/>
            <person name="Gruber A."/>
            <person name="Hipkin R."/>
            <person name="Janech M."/>
            <person name="Kroth P."/>
            <person name="Leese F."/>
            <person name="Lindquist E."/>
            <person name="Lyon B.R."/>
            <person name="Martin J."/>
            <person name="Mayer C."/>
            <person name="Parker M."/>
            <person name="Quesneville H."/>
            <person name="Raymond J."/>
            <person name="Uhlig C."/>
            <person name="Valentin K.U."/>
            <person name="Worden A.Z."/>
            <person name="Armbrust E.V."/>
            <person name="Bowler C."/>
            <person name="Green B."/>
            <person name="Moulton V."/>
            <person name="Van Oosterhout C."/>
            <person name="Grigoriev I."/>
        </authorList>
    </citation>
    <scope>NUCLEOTIDE SEQUENCE [LARGE SCALE GENOMIC DNA]</scope>
    <source>
        <strain evidence="3 4">CCMP1102</strain>
    </source>
</reference>
<organism evidence="3 4">
    <name type="scientific">Fragilariopsis cylindrus CCMP1102</name>
    <dbReference type="NCBI Taxonomy" id="635003"/>
    <lineage>
        <taxon>Eukaryota</taxon>
        <taxon>Sar</taxon>
        <taxon>Stramenopiles</taxon>
        <taxon>Ochrophyta</taxon>
        <taxon>Bacillariophyta</taxon>
        <taxon>Bacillariophyceae</taxon>
        <taxon>Bacillariophycidae</taxon>
        <taxon>Bacillariales</taxon>
        <taxon>Bacillariaceae</taxon>
        <taxon>Fragilariopsis</taxon>
    </lineage>
</organism>
<feature type="transmembrane region" description="Helical" evidence="2">
    <location>
        <begin position="335"/>
        <end position="357"/>
    </location>
</feature>
<keyword evidence="2" id="KW-1133">Transmembrane helix</keyword>
<dbReference type="Proteomes" id="UP000095751">
    <property type="component" value="Unassembled WGS sequence"/>
</dbReference>
<dbReference type="InParanoid" id="A0A1E7FH67"/>
<dbReference type="EMBL" id="KV784357">
    <property type="protein sequence ID" value="OEU17474.1"/>
    <property type="molecule type" value="Genomic_DNA"/>
</dbReference>
<protein>
    <submittedName>
        <fullName evidence="3">Uncharacterized protein</fullName>
    </submittedName>
</protein>
<evidence type="ECO:0000313" key="3">
    <source>
        <dbReference type="EMBL" id="OEU17474.1"/>
    </source>
</evidence>
<sequence length="546" mass="61795">MNVPTNATPEEEIPDQAKGNPVYEQTRQDMPLWCCGTNCGRNSRMVVFLLGLVGIACSSFVCLSPRYFSFVSTRNDTFTDPDKLQPHPFEYATEANVGLFRYEILEVYEYPWPPKNERELFDAMHERELKRLNAIDVDFDVDNNEVTTASTINTYMNRLLNRLLPNKFPDDFYDDDNLISSQTMDDDNVNEGDDLYDDDNVISSQIMDDNNMIGGDNNKITTYQNDTTSLILTRSPSDTPYDGSIPTSLIPDVLPGSNADVRLPTTSPTPSPTMTNPNDLIDVDIGVVKPYPAGAKFDSLFSNGQMGAMWAPILATIGLISCLVEFCCCEYKCSWLPTAICLYGAFMLQLMTVFLFMSEDFCKYDQDCALGFSGLLSVVAVMAYMIAQMLVCMTPRPPPIYNLCKKPPVKRKKKKKKKTPDEFDEKWGLVDDDDEDGFADEPDGYVDPYSDDGGHDGHRDGGDDDIYQQEDPYDTNGYVDPYNNDGDDEDYQEEPYDTSNNEYSDDYEYGDDQEPYGEATGEGENNGDYDDYDYQETEGRDERRRK</sequence>
<feature type="compositionally biased region" description="Basic and acidic residues" evidence="1">
    <location>
        <begin position="452"/>
        <end position="461"/>
    </location>
</feature>
<feature type="compositionally biased region" description="Acidic residues" evidence="1">
    <location>
        <begin position="430"/>
        <end position="444"/>
    </location>
</feature>
<accession>A0A1E7FH67</accession>
<feature type="region of interest" description="Disordered" evidence="1">
    <location>
        <begin position="412"/>
        <end position="546"/>
    </location>
</feature>
<dbReference type="AlphaFoldDB" id="A0A1E7FH67"/>
<feature type="compositionally biased region" description="Acidic residues" evidence="1">
    <location>
        <begin position="503"/>
        <end position="515"/>
    </location>
</feature>
<name>A0A1E7FH67_9STRA</name>
<feature type="compositionally biased region" description="Acidic residues" evidence="1">
    <location>
        <begin position="525"/>
        <end position="536"/>
    </location>
</feature>
<feature type="transmembrane region" description="Helical" evidence="2">
    <location>
        <begin position="309"/>
        <end position="328"/>
    </location>
</feature>
<feature type="compositionally biased region" description="Basic and acidic residues" evidence="1">
    <location>
        <begin position="537"/>
        <end position="546"/>
    </location>
</feature>
<feature type="compositionally biased region" description="Acidic residues" evidence="1">
    <location>
        <begin position="485"/>
        <end position="496"/>
    </location>
</feature>
<feature type="compositionally biased region" description="Acidic residues" evidence="1">
    <location>
        <begin position="462"/>
        <end position="473"/>
    </location>
</feature>
<evidence type="ECO:0000313" key="4">
    <source>
        <dbReference type="Proteomes" id="UP000095751"/>
    </source>
</evidence>
<dbReference type="KEGG" id="fcy:FRACYDRAFT_237894"/>
<proteinExistence type="predicted"/>
<keyword evidence="2" id="KW-0472">Membrane</keyword>
<feature type="transmembrane region" description="Helical" evidence="2">
    <location>
        <begin position="369"/>
        <end position="387"/>
    </location>
</feature>